<dbReference type="AlphaFoldDB" id="A0AAN9Q458"/>
<name>A0AAN9Q458_CANGL</name>
<keyword evidence="2" id="KW-1185">Reference proteome</keyword>
<sequence length="145" mass="15557">MAPNKRVDDFTCVISSTLKRKVSLGLLPSAGTIMLIQECSGCILQLLDPFYRFGESVEGDHVAEAYKVSAITERVYMVGASNGVKDVIDAKVDLDGSNEEHLMASGGVEVGADIEREANDQATNTSSEGNVNEMANIVSKCRNLD</sequence>
<evidence type="ECO:0000313" key="1">
    <source>
        <dbReference type="EMBL" id="KAK7321561.1"/>
    </source>
</evidence>
<comment type="caution">
    <text evidence="1">The sequence shown here is derived from an EMBL/GenBank/DDBJ whole genome shotgun (WGS) entry which is preliminary data.</text>
</comment>
<proteinExistence type="predicted"/>
<gene>
    <name evidence="1" type="ORF">VNO77_32335</name>
</gene>
<reference evidence="1 2" key="1">
    <citation type="submission" date="2024-01" db="EMBL/GenBank/DDBJ databases">
        <title>The genomes of 5 underutilized Papilionoideae crops provide insights into root nodulation and disease resistanc.</title>
        <authorList>
            <person name="Jiang F."/>
        </authorList>
    </citation>
    <scope>NUCLEOTIDE SEQUENCE [LARGE SCALE GENOMIC DNA]</scope>
    <source>
        <strain evidence="1">LVBAO_FW01</strain>
        <tissue evidence="1">Leaves</tissue>
    </source>
</reference>
<accession>A0AAN9Q458</accession>
<protein>
    <submittedName>
        <fullName evidence="1">Uncharacterized protein</fullName>
    </submittedName>
</protein>
<organism evidence="1 2">
    <name type="scientific">Canavalia gladiata</name>
    <name type="common">Sword bean</name>
    <name type="synonym">Dolichos gladiatus</name>
    <dbReference type="NCBI Taxonomy" id="3824"/>
    <lineage>
        <taxon>Eukaryota</taxon>
        <taxon>Viridiplantae</taxon>
        <taxon>Streptophyta</taxon>
        <taxon>Embryophyta</taxon>
        <taxon>Tracheophyta</taxon>
        <taxon>Spermatophyta</taxon>
        <taxon>Magnoliopsida</taxon>
        <taxon>eudicotyledons</taxon>
        <taxon>Gunneridae</taxon>
        <taxon>Pentapetalae</taxon>
        <taxon>rosids</taxon>
        <taxon>fabids</taxon>
        <taxon>Fabales</taxon>
        <taxon>Fabaceae</taxon>
        <taxon>Papilionoideae</taxon>
        <taxon>50 kb inversion clade</taxon>
        <taxon>NPAAA clade</taxon>
        <taxon>indigoferoid/millettioid clade</taxon>
        <taxon>Phaseoleae</taxon>
        <taxon>Canavalia</taxon>
    </lineage>
</organism>
<evidence type="ECO:0000313" key="2">
    <source>
        <dbReference type="Proteomes" id="UP001367508"/>
    </source>
</evidence>
<dbReference type="Proteomes" id="UP001367508">
    <property type="component" value="Unassembled WGS sequence"/>
</dbReference>
<dbReference type="EMBL" id="JAYMYQ010000007">
    <property type="protein sequence ID" value="KAK7321561.1"/>
    <property type="molecule type" value="Genomic_DNA"/>
</dbReference>